<dbReference type="SMART" id="SM00387">
    <property type="entry name" value="HATPase_c"/>
    <property type="match status" value="1"/>
</dbReference>
<evidence type="ECO:0000256" key="2">
    <source>
        <dbReference type="ARBA" id="ARBA00012438"/>
    </source>
</evidence>
<dbReference type="InterPro" id="IPR005467">
    <property type="entry name" value="His_kinase_dom"/>
</dbReference>
<dbReference type="EMBL" id="AP021888">
    <property type="protein sequence ID" value="BBP42300.1"/>
    <property type="molecule type" value="Genomic_DNA"/>
</dbReference>
<dbReference type="RefSeq" id="WP_173289594.1">
    <property type="nucleotide sequence ID" value="NZ_AP021888.1"/>
</dbReference>
<feature type="modified residue" description="4-aspartylphosphate" evidence="9">
    <location>
        <position position="653"/>
    </location>
</feature>
<evidence type="ECO:0000256" key="5">
    <source>
        <dbReference type="ARBA" id="ARBA00022741"/>
    </source>
</evidence>
<dbReference type="GO" id="GO:0005524">
    <property type="term" value="F:ATP binding"/>
    <property type="evidence" value="ECO:0007669"/>
    <property type="project" value="UniProtKB-KW"/>
</dbReference>
<protein>
    <recommendedName>
        <fullName evidence="2">histidine kinase</fullName>
        <ecNumber evidence="2">2.7.13.3</ecNumber>
    </recommendedName>
</protein>
<dbReference type="PANTHER" id="PTHR45339:SF1">
    <property type="entry name" value="HYBRID SIGNAL TRANSDUCTION HISTIDINE KINASE J"/>
    <property type="match status" value="1"/>
</dbReference>
<dbReference type="CDD" id="cd16922">
    <property type="entry name" value="HATPase_EvgS-ArcB-TorS-like"/>
    <property type="match status" value="1"/>
</dbReference>
<evidence type="ECO:0000313" key="14">
    <source>
        <dbReference type="Proteomes" id="UP000501466"/>
    </source>
</evidence>
<evidence type="ECO:0000256" key="7">
    <source>
        <dbReference type="ARBA" id="ARBA00022840"/>
    </source>
</evidence>
<dbReference type="InterPro" id="IPR004358">
    <property type="entry name" value="Sig_transdc_His_kin-like_C"/>
</dbReference>
<dbReference type="Pfam" id="PF00072">
    <property type="entry name" value="Response_reg"/>
    <property type="match status" value="1"/>
</dbReference>
<keyword evidence="7" id="KW-0067">ATP-binding</keyword>
<comment type="catalytic activity">
    <reaction evidence="1">
        <text>ATP + protein L-histidine = ADP + protein N-phospho-L-histidine.</text>
        <dbReference type="EC" id="2.7.13.3"/>
    </reaction>
</comment>
<dbReference type="InterPro" id="IPR003661">
    <property type="entry name" value="HisK_dim/P_dom"/>
</dbReference>
<name>A0A6F8PJX3_9GAMM</name>
<proteinExistence type="predicted"/>
<dbReference type="Gene3D" id="3.30.450.20">
    <property type="entry name" value="PAS domain"/>
    <property type="match status" value="1"/>
</dbReference>
<dbReference type="InterPro" id="IPR036890">
    <property type="entry name" value="HATPase_C_sf"/>
</dbReference>
<organism evidence="13 14">
    <name type="scientific">Thiosulfativibrio zosterae</name>
    <dbReference type="NCBI Taxonomy" id="2675053"/>
    <lineage>
        <taxon>Bacteria</taxon>
        <taxon>Pseudomonadati</taxon>
        <taxon>Pseudomonadota</taxon>
        <taxon>Gammaproteobacteria</taxon>
        <taxon>Thiotrichales</taxon>
        <taxon>Piscirickettsiaceae</taxon>
        <taxon>Thiosulfativibrio</taxon>
    </lineage>
</organism>
<dbReference type="SMART" id="SM00091">
    <property type="entry name" value="PAS"/>
    <property type="match status" value="1"/>
</dbReference>
<dbReference type="CDD" id="cd17546">
    <property type="entry name" value="REC_hyHK_CKI1_RcsC-like"/>
    <property type="match status" value="1"/>
</dbReference>
<dbReference type="FunFam" id="1.10.287.130:FF:000002">
    <property type="entry name" value="Two-component osmosensing histidine kinase"/>
    <property type="match status" value="1"/>
</dbReference>
<dbReference type="GO" id="GO:0000155">
    <property type="term" value="F:phosphorelay sensor kinase activity"/>
    <property type="evidence" value="ECO:0007669"/>
    <property type="project" value="InterPro"/>
</dbReference>
<dbReference type="PANTHER" id="PTHR45339">
    <property type="entry name" value="HYBRID SIGNAL TRANSDUCTION HISTIDINE KINASE J"/>
    <property type="match status" value="1"/>
</dbReference>
<evidence type="ECO:0000256" key="9">
    <source>
        <dbReference type="PROSITE-ProRule" id="PRU00169"/>
    </source>
</evidence>
<dbReference type="PRINTS" id="PR00344">
    <property type="entry name" value="BCTRLSENSOR"/>
</dbReference>
<dbReference type="SUPFAM" id="SSF47384">
    <property type="entry name" value="Homodimeric domain of signal transducing histidine kinase"/>
    <property type="match status" value="1"/>
</dbReference>
<dbReference type="InterPro" id="IPR000014">
    <property type="entry name" value="PAS"/>
</dbReference>
<dbReference type="AlphaFoldDB" id="A0A6F8PJX3"/>
<evidence type="ECO:0000256" key="1">
    <source>
        <dbReference type="ARBA" id="ARBA00000085"/>
    </source>
</evidence>
<keyword evidence="4" id="KW-0808">Transferase</keyword>
<keyword evidence="3 9" id="KW-0597">Phosphoprotein</keyword>
<dbReference type="CDD" id="cd00130">
    <property type="entry name" value="PAS"/>
    <property type="match status" value="1"/>
</dbReference>
<evidence type="ECO:0000259" key="12">
    <source>
        <dbReference type="PROSITE" id="PS50112"/>
    </source>
</evidence>
<feature type="domain" description="PAS" evidence="12">
    <location>
        <begin position="193"/>
        <end position="264"/>
    </location>
</feature>
<dbReference type="PROSITE" id="PS50109">
    <property type="entry name" value="HIS_KIN"/>
    <property type="match status" value="1"/>
</dbReference>
<dbReference type="Gene3D" id="3.40.50.2300">
    <property type="match status" value="1"/>
</dbReference>
<dbReference type="Gene3D" id="3.30.565.10">
    <property type="entry name" value="Histidine kinase-like ATPase, C-terminal domain"/>
    <property type="match status" value="1"/>
</dbReference>
<feature type="domain" description="Response regulatory" evidence="11">
    <location>
        <begin position="604"/>
        <end position="720"/>
    </location>
</feature>
<dbReference type="InterPro" id="IPR036097">
    <property type="entry name" value="HisK_dim/P_sf"/>
</dbReference>
<dbReference type="KEGG" id="tzo:THMIRHAT_00460"/>
<gene>
    <name evidence="13" type="ORF">THMIRHAT_00460</name>
</gene>
<accession>A0A6F8PJX3</accession>
<dbReference type="Pfam" id="PF02518">
    <property type="entry name" value="HATPase_c"/>
    <property type="match status" value="1"/>
</dbReference>
<keyword evidence="14" id="KW-1185">Reference proteome</keyword>
<evidence type="ECO:0000259" key="11">
    <source>
        <dbReference type="PROSITE" id="PS50110"/>
    </source>
</evidence>
<dbReference type="PROSITE" id="PS50110">
    <property type="entry name" value="RESPONSE_REGULATORY"/>
    <property type="match status" value="1"/>
</dbReference>
<sequence>MNIELGFYEQLHQEWRKVNEKTPLMDLFKLTEKFVLEVLGFQKCVIFLHDDATGLFKVHSHSGYNDSEKKILPMINLLLSGEIIETLRIEKSHLDHTEQTPEILVEKFLKTLSLKEASLELFAGDIEVPYGLIVVGNSETTENQNFTNHTALRHLISKLSYAVNNIIFYQAWELEKRTLQENITLKTQELRIEKENFEAIYNASKDGIAILDVHTTAFLEANPAYLEMTGMTRQELLRTSCLALTLPEDIEKSEMVLEAVVSKGYFKDFTKTCVVKDQQHIIVNMSLVLMSDQQRVLVTSKDVTQKIALEKALMEASDEVMQRNLELKTFAENQEQLVQQRTQELEIALKKSQAATEAKSNFLATMSHEIRTPMNGVIGMTNLLLETPLNEEQNQYARVLKSSSHSLLTLINDILDFSKIEAGKLDLEKLPIHLNEIFKDLYDVFEPQAKSKHLQLVMEVDKNCPEWVLTDPTRMRQILYNLISNAIKFTEAGQVGITLKQLPETDFYQVSVQDTGIGMSPEVIQKLFNSFTQADASTTRKYGGTGLGLVICQKLTELMEGKIWVESEEGKGSIFHFTFKAPVTQSNVQKPQAENSQSDLSRIDMLLVEDNPVNRLLATKLLQKLGINPDIAMDGLEALDAVKHKDYDMILMDIQMPNMDGLTATQHIRQMALSQQPIIIALTANAFTEDQIACKEAGMDEFLSKPIDFKKLTEMLVNLNNRLFK</sequence>
<dbReference type="SUPFAM" id="SSF55785">
    <property type="entry name" value="PYP-like sensor domain (PAS domain)"/>
    <property type="match status" value="1"/>
</dbReference>
<reference evidence="14" key="1">
    <citation type="submission" date="2019-11" db="EMBL/GenBank/DDBJ databases">
        <title>Isolation and characterization of two novel species in the genus Thiomicrorhabdus.</title>
        <authorList>
            <person name="Mochizuki J."/>
            <person name="Kojima H."/>
            <person name="Fukui M."/>
        </authorList>
    </citation>
    <scope>NUCLEOTIDE SEQUENCE [LARGE SCALE GENOMIC DNA]</scope>
    <source>
        <strain evidence="14">AkT22</strain>
    </source>
</reference>
<dbReference type="Pfam" id="PF13426">
    <property type="entry name" value="PAS_9"/>
    <property type="match status" value="1"/>
</dbReference>
<evidence type="ECO:0000259" key="10">
    <source>
        <dbReference type="PROSITE" id="PS50109"/>
    </source>
</evidence>
<evidence type="ECO:0000256" key="6">
    <source>
        <dbReference type="ARBA" id="ARBA00022777"/>
    </source>
</evidence>
<dbReference type="SMART" id="SM00388">
    <property type="entry name" value="HisKA"/>
    <property type="match status" value="1"/>
</dbReference>
<dbReference type="InterPro" id="IPR011006">
    <property type="entry name" value="CheY-like_superfamily"/>
</dbReference>
<dbReference type="SMART" id="SM00448">
    <property type="entry name" value="REC"/>
    <property type="match status" value="1"/>
</dbReference>
<feature type="domain" description="Histidine kinase" evidence="10">
    <location>
        <begin position="365"/>
        <end position="583"/>
    </location>
</feature>
<evidence type="ECO:0000256" key="3">
    <source>
        <dbReference type="ARBA" id="ARBA00022553"/>
    </source>
</evidence>
<dbReference type="SUPFAM" id="SSF55874">
    <property type="entry name" value="ATPase domain of HSP90 chaperone/DNA topoisomerase II/histidine kinase"/>
    <property type="match status" value="1"/>
</dbReference>
<evidence type="ECO:0000256" key="8">
    <source>
        <dbReference type="ARBA" id="ARBA00023012"/>
    </source>
</evidence>
<dbReference type="Proteomes" id="UP000501466">
    <property type="component" value="Chromosome"/>
</dbReference>
<keyword evidence="8" id="KW-0902">Two-component regulatory system</keyword>
<dbReference type="Pfam" id="PF00512">
    <property type="entry name" value="HisKA"/>
    <property type="match status" value="1"/>
</dbReference>
<dbReference type="SUPFAM" id="SSF52172">
    <property type="entry name" value="CheY-like"/>
    <property type="match status" value="1"/>
</dbReference>
<dbReference type="InterPro" id="IPR001789">
    <property type="entry name" value="Sig_transdc_resp-reg_receiver"/>
</dbReference>
<dbReference type="InterPro" id="IPR035965">
    <property type="entry name" value="PAS-like_dom_sf"/>
</dbReference>
<keyword evidence="6" id="KW-0418">Kinase</keyword>
<dbReference type="InterPro" id="IPR003594">
    <property type="entry name" value="HATPase_dom"/>
</dbReference>
<keyword evidence="5" id="KW-0547">Nucleotide-binding</keyword>
<dbReference type="PROSITE" id="PS50112">
    <property type="entry name" value="PAS"/>
    <property type="match status" value="1"/>
</dbReference>
<dbReference type="EC" id="2.7.13.3" evidence="2"/>
<dbReference type="Gene3D" id="1.10.287.130">
    <property type="match status" value="1"/>
</dbReference>
<dbReference type="NCBIfam" id="TIGR00229">
    <property type="entry name" value="sensory_box"/>
    <property type="match status" value="1"/>
</dbReference>
<dbReference type="CDD" id="cd00082">
    <property type="entry name" value="HisKA"/>
    <property type="match status" value="1"/>
</dbReference>
<evidence type="ECO:0000313" key="13">
    <source>
        <dbReference type="EMBL" id="BBP42300.1"/>
    </source>
</evidence>
<evidence type="ECO:0000256" key="4">
    <source>
        <dbReference type="ARBA" id="ARBA00022679"/>
    </source>
</evidence>
<dbReference type="FunFam" id="3.30.565.10:FF:000078">
    <property type="entry name" value="Two-component sensor histidine kinase"/>
    <property type="match status" value="1"/>
</dbReference>